<accession>A0A9X2L1E0</accession>
<proteinExistence type="predicted"/>
<gene>
    <name evidence="2" type="ORF">NM125_02500</name>
</gene>
<evidence type="ECO:0000313" key="3">
    <source>
        <dbReference type="Proteomes" id="UP001139125"/>
    </source>
</evidence>
<dbReference type="Proteomes" id="UP001139125">
    <property type="component" value="Unassembled WGS sequence"/>
</dbReference>
<name>A0A9X2L1E0_9BACT</name>
<reference evidence="2" key="1">
    <citation type="submission" date="2022-06" db="EMBL/GenBank/DDBJ databases">
        <title>Gracilimonas sp. CAU 1638 isolated from sea sediment.</title>
        <authorList>
            <person name="Kim W."/>
        </authorList>
    </citation>
    <scope>NUCLEOTIDE SEQUENCE</scope>
    <source>
        <strain evidence="2">CAU 1638</strain>
    </source>
</reference>
<dbReference type="RefSeq" id="WP_255132538.1">
    <property type="nucleotide sequence ID" value="NZ_JANDBC010000001.1"/>
</dbReference>
<keyword evidence="1" id="KW-0812">Transmembrane</keyword>
<dbReference type="EMBL" id="JANDBC010000001">
    <property type="protein sequence ID" value="MCP9290449.1"/>
    <property type="molecule type" value="Genomic_DNA"/>
</dbReference>
<feature type="transmembrane region" description="Helical" evidence="1">
    <location>
        <begin position="30"/>
        <end position="49"/>
    </location>
</feature>
<dbReference type="AlphaFoldDB" id="A0A9X2L1E0"/>
<keyword evidence="3" id="KW-1185">Reference proteome</keyword>
<evidence type="ECO:0000313" key="2">
    <source>
        <dbReference type="EMBL" id="MCP9290449.1"/>
    </source>
</evidence>
<sequence>MKSFLTWITAVAIGGLIGYGASFLMEVGLALPIGIGVLIGSSVGITINIHRDDDLDIPPEVESAANTNSETKETT</sequence>
<protein>
    <submittedName>
        <fullName evidence="2">Uncharacterized protein</fullName>
    </submittedName>
</protein>
<keyword evidence="1" id="KW-1133">Transmembrane helix</keyword>
<organism evidence="2 3">
    <name type="scientific">Gracilimonas sediminicola</name>
    <dbReference type="NCBI Taxonomy" id="2952158"/>
    <lineage>
        <taxon>Bacteria</taxon>
        <taxon>Pseudomonadati</taxon>
        <taxon>Balneolota</taxon>
        <taxon>Balneolia</taxon>
        <taxon>Balneolales</taxon>
        <taxon>Balneolaceae</taxon>
        <taxon>Gracilimonas</taxon>
    </lineage>
</organism>
<keyword evidence="1" id="KW-0472">Membrane</keyword>
<evidence type="ECO:0000256" key="1">
    <source>
        <dbReference type="SAM" id="Phobius"/>
    </source>
</evidence>
<comment type="caution">
    <text evidence="2">The sequence shown here is derived from an EMBL/GenBank/DDBJ whole genome shotgun (WGS) entry which is preliminary data.</text>
</comment>